<dbReference type="GO" id="GO:0005829">
    <property type="term" value="C:cytosol"/>
    <property type="evidence" value="ECO:0007669"/>
    <property type="project" value="TreeGrafter"/>
</dbReference>
<accession>A0A1Z4JQN3</accession>
<proteinExistence type="predicted"/>
<dbReference type="SUPFAM" id="SSF50341">
    <property type="entry name" value="CheW-like"/>
    <property type="match status" value="1"/>
</dbReference>
<dbReference type="InterPro" id="IPR036061">
    <property type="entry name" value="CheW-like_dom_sf"/>
</dbReference>
<dbReference type="AlphaFoldDB" id="A0A1Z4JQN3"/>
<evidence type="ECO:0000313" key="3">
    <source>
        <dbReference type="Proteomes" id="UP000217895"/>
    </source>
</evidence>
<dbReference type="EMBL" id="AP018203">
    <property type="protein sequence ID" value="BAY58973.1"/>
    <property type="molecule type" value="Genomic_DNA"/>
</dbReference>
<reference evidence="2 3" key="1">
    <citation type="submission" date="2017-06" db="EMBL/GenBank/DDBJ databases">
        <title>Genome sequencing of cyanobaciteial culture collection at National Institute for Environmental Studies (NIES).</title>
        <authorList>
            <person name="Hirose Y."/>
            <person name="Shimura Y."/>
            <person name="Fujisawa T."/>
            <person name="Nakamura Y."/>
            <person name="Kawachi M."/>
        </authorList>
    </citation>
    <scope>NUCLEOTIDE SEQUENCE [LARGE SCALE GENOMIC DNA]</scope>
    <source>
        <strain evidence="2 3">NIES-2135</strain>
    </source>
</reference>
<feature type="domain" description="CheW-like" evidence="1">
    <location>
        <begin position="22"/>
        <end position="166"/>
    </location>
</feature>
<sequence length="169" mass="18593">MDDSVLTLATTQKNAIAPKNLGESYLKFEVGQGTQVGLPMRHVQEVLVLQPRYLTPIPNLMPGILGLMHRRSRALWVFDLAMLLDIGRLDYSPQQYDLVILRTGSTAVAAAVNRVDGIAWAKPDDLQPVPSHVTKGLIPYSKACILQSQDVIFLLDGEAILQAPLLQSH</sequence>
<dbReference type="PROSITE" id="PS50851">
    <property type="entry name" value="CHEW"/>
    <property type="match status" value="1"/>
</dbReference>
<dbReference type="Proteomes" id="UP000217895">
    <property type="component" value="Chromosome"/>
</dbReference>
<dbReference type="Pfam" id="PF01584">
    <property type="entry name" value="CheW"/>
    <property type="match status" value="1"/>
</dbReference>
<dbReference type="GO" id="GO:0006935">
    <property type="term" value="P:chemotaxis"/>
    <property type="evidence" value="ECO:0007669"/>
    <property type="project" value="InterPro"/>
</dbReference>
<dbReference type="SMART" id="SM00260">
    <property type="entry name" value="CheW"/>
    <property type="match status" value="1"/>
</dbReference>
<dbReference type="PANTHER" id="PTHR22617:SF23">
    <property type="entry name" value="CHEMOTAXIS PROTEIN CHEW"/>
    <property type="match status" value="1"/>
</dbReference>
<organism evidence="2 3">
    <name type="scientific">Leptolyngbya boryana NIES-2135</name>
    <dbReference type="NCBI Taxonomy" id="1973484"/>
    <lineage>
        <taxon>Bacteria</taxon>
        <taxon>Bacillati</taxon>
        <taxon>Cyanobacteriota</taxon>
        <taxon>Cyanophyceae</taxon>
        <taxon>Leptolyngbyales</taxon>
        <taxon>Leptolyngbyaceae</taxon>
        <taxon>Leptolyngbya group</taxon>
        <taxon>Leptolyngbya</taxon>
    </lineage>
</organism>
<dbReference type="PANTHER" id="PTHR22617">
    <property type="entry name" value="CHEMOTAXIS SENSOR HISTIDINE KINASE-RELATED"/>
    <property type="match status" value="1"/>
</dbReference>
<keyword evidence="3" id="KW-1185">Reference proteome</keyword>
<dbReference type="Gene3D" id="2.30.30.40">
    <property type="entry name" value="SH3 Domains"/>
    <property type="match status" value="1"/>
</dbReference>
<evidence type="ECO:0000259" key="1">
    <source>
        <dbReference type="PROSITE" id="PS50851"/>
    </source>
</evidence>
<dbReference type="Gene3D" id="2.40.50.180">
    <property type="entry name" value="CheA-289, Domain 4"/>
    <property type="match status" value="1"/>
</dbReference>
<dbReference type="GO" id="GO:0007165">
    <property type="term" value="P:signal transduction"/>
    <property type="evidence" value="ECO:0007669"/>
    <property type="project" value="InterPro"/>
</dbReference>
<gene>
    <name evidence="2" type="ORF">NIES2135_58480</name>
</gene>
<dbReference type="InterPro" id="IPR002545">
    <property type="entry name" value="CheW-lke_dom"/>
</dbReference>
<evidence type="ECO:0000313" key="2">
    <source>
        <dbReference type="EMBL" id="BAY58973.1"/>
    </source>
</evidence>
<protein>
    <recommendedName>
        <fullName evidence="1">CheW-like domain-containing protein</fullName>
    </recommendedName>
</protein>
<name>A0A1Z4JQN3_LEPBY</name>
<dbReference type="InterPro" id="IPR039315">
    <property type="entry name" value="CheW"/>
</dbReference>